<evidence type="ECO:0000313" key="6">
    <source>
        <dbReference type="Proteomes" id="UP000324629"/>
    </source>
</evidence>
<organism evidence="5 6">
    <name type="scientific">Paragonimus westermani</name>
    <dbReference type="NCBI Taxonomy" id="34504"/>
    <lineage>
        <taxon>Eukaryota</taxon>
        <taxon>Metazoa</taxon>
        <taxon>Spiralia</taxon>
        <taxon>Lophotrochozoa</taxon>
        <taxon>Platyhelminthes</taxon>
        <taxon>Trematoda</taxon>
        <taxon>Digenea</taxon>
        <taxon>Plagiorchiida</taxon>
        <taxon>Troglotremata</taxon>
        <taxon>Troglotrematidae</taxon>
        <taxon>Paragonimus</taxon>
    </lineage>
</organism>
<dbReference type="PANTHER" id="PTHR19278">
    <property type="entry name" value="OROTATE PHOSPHORIBOSYLTRANSFERASE"/>
    <property type="match status" value="1"/>
</dbReference>
<keyword evidence="6" id="KW-1185">Reference proteome</keyword>
<comment type="caution">
    <text evidence="5">The sequence shown here is derived from an EMBL/GenBank/DDBJ whole genome shotgun (WGS) entry which is preliminary data.</text>
</comment>
<proteinExistence type="predicted"/>
<dbReference type="GO" id="GO:0044205">
    <property type="term" value="P:'de novo' UMP biosynthetic process"/>
    <property type="evidence" value="ECO:0007669"/>
    <property type="project" value="UniProtKB-UniPathway"/>
</dbReference>
<dbReference type="Pfam" id="PF00215">
    <property type="entry name" value="OMPdecase"/>
    <property type="match status" value="1"/>
</dbReference>
<protein>
    <recommendedName>
        <fullName evidence="4">Orotidine 5'-phosphate decarboxylase domain-containing protein</fullName>
    </recommendedName>
</protein>
<dbReference type="Proteomes" id="UP000324629">
    <property type="component" value="Unassembled WGS sequence"/>
</dbReference>
<dbReference type="GO" id="GO:0004590">
    <property type="term" value="F:orotidine-5'-phosphate decarboxylase activity"/>
    <property type="evidence" value="ECO:0007669"/>
    <property type="project" value="InterPro"/>
</dbReference>
<evidence type="ECO:0000259" key="4">
    <source>
        <dbReference type="Pfam" id="PF00215"/>
    </source>
</evidence>
<name>A0A5J4NFK8_9TREM</name>
<dbReference type="Gene3D" id="3.20.20.70">
    <property type="entry name" value="Aldolase class I"/>
    <property type="match status" value="1"/>
</dbReference>
<dbReference type="InterPro" id="IPR013785">
    <property type="entry name" value="Aldolase_TIM"/>
</dbReference>
<dbReference type="UniPathway" id="UPA00070">
    <property type="reaction ID" value="UER00120"/>
</dbReference>
<dbReference type="InterPro" id="IPR001754">
    <property type="entry name" value="OMPdeCOase_dom"/>
</dbReference>
<evidence type="ECO:0000256" key="3">
    <source>
        <dbReference type="ARBA" id="ARBA00023239"/>
    </source>
</evidence>
<dbReference type="GO" id="GO:0006207">
    <property type="term" value="P:'de novo' pyrimidine nucleobase biosynthetic process"/>
    <property type="evidence" value="ECO:0007669"/>
    <property type="project" value="InterPro"/>
</dbReference>
<evidence type="ECO:0000313" key="5">
    <source>
        <dbReference type="EMBL" id="KAA3674058.1"/>
    </source>
</evidence>
<keyword evidence="3" id="KW-0456">Lyase</keyword>
<evidence type="ECO:0000256" key="1">
    <source>
        <dbReference type="ARBA" id="ARBA00004725"/>
    </source>
</evidence>
<gene>
    <name evidence="5" type="ORF">DEA37_0009212</name>
</gene>
<sequence length="96" mass="10171">MFGICLSKDFCGVQFEGVSSFILVGGDQGKLVVPLDGVRVDATGDDLGQKYNSPDQVLVRFGTNVILIVGRGITEASDPIAAAELYRQASISAVRH</sequence>
<comment type="pathway">
    <text evidence="1">Pyrimidine metabolism; UMP biosynthesis via de novo pathway.</text>
</comment>
<keyword evidence="2" id="KW-0665">Pyrimidine biosynthesis</keyword>
<dbReference type="EMBL" id="QNGE01003428">
    <property type="protein sequence ID" value="KAA3674058.1"/>
    <property type="molecule type" value="Genomic_DNA"/>
</dbReference>
<dbReference type="AlphaFoldDB" id="A0A5J4NFK8"/>
<accession>A0A5J4NFK8</accession>
<dbReference type="GO" id="GO:0004588">
    <property type="term" value="F:orotate phosphoribosyltransferase activity"/>
    <property type="evidence" value="ECO:0007669"/>
    <property type="project" value="TreeGrafter"/>
</dbReference>
<dbReference type="InterPro" id="IPR011060">
    <property type="entry name" value="RibuloseP-bd_barrel"/>
</dbReference>
<evidence type="ECO:0000256" key="2">
    <source>
        <dbReference type="ARBA" id="ARBA00022975"/>
    </source>
</evidence>
<dbReference type="SUPFAM" id="SSF51366">
    <property type="entry name" value="Ribulose-phoshate binding barrel"/>
    <property type="match status" value="1"/>
</dbReference>
<feature type="domain" description="Orotidine 5'-phosphate decarboxylase" evidence="4">
    <location>
        <begin position="29"/>
        <end position="85"/>
    </location>
</feature>
<reference evidence="5 6" key="1">
    <citation type="journal article" date="2019" name="Gigascience">
        <title>Whole-genome sequence of the oriental lung fluke Paragonimus westermani.</title>
        <authorList>
            <person name="Oey H."/>
            <person name="Zakrzewski M."/>
            <person name="Narain K."/>
            <person name="Devi K.R."/>
            <person name="Agatsuma T."/>
            <person name="Nawaratna S."/>
            <person name="Gobert G.N."/>
            <person name="Jones M.K."/>
            <person name="Ragan M.A."/>
            <person name="McManus D.P."/>
            <person name="Krause L."/>
        </authorList>
    </citation>
    <scope>NUCLEOTIDE SEQUENCE [LARGE SCALE GENOMIC DNA]</scope>
    <source>
        <strain evidence="5 6">IND2009</strain>
    </source>
</reference>
<dbReference type="PANTHER" id="PTHR19278:SF9">
    <property type="entry name" value="URIDINE 5'-MONOPHOSPHATE SYNTHASE"/>
    <property type="match status" value="1"/>
</dbReference>